<dbReference type="EMBL" id="JATAAI010000002">
    <property type="protein sequence ID" value="KAK1747414.1"/>
    <property type="molecule type" value="Genomic_DNA"/>
</dbReference>
<dbReference type="GO" id="GO:0005634">
    <property type="term" value="C:nucleus"/>
    <property type="evidence" value="ECO:0007669"/>
    <property type="project" value="InterPro"/>
</dbReference>
<name>A0AAD8YIW4_9STRA</name>
<dbReference type="GO" id="GO:0000796">
    <property type="term" value="C:condensin complex"/>
    <property type="evidence" value="ECO:0007669"/>
    <property type="project" value="TreeGrafter"/>
</dbReference>
<dbReference type="InterPro" id="IPR011989">
    <property type="entry name" value="ARM-like"/>
</dbReference>
<proteinExistence type="predicted"/>
<feature type="region of interest" description="Disordered" evidence="2">
    <location>
        <begin position="999"/>
        <end position="1038"/>
    </location>
</feature>
<dbReference type="Gene3D" id="1.25.10.10">
    <property type="entry name" value="Leucine-rich Repeat Variant"/>
    <property type="match status" value="1"/>
</dbReference>
<protein>
    <submittedName>
        <fullName evidence="3">Condensin-2 complex subunit G2</fullName>
    </submittedName>
</protein>
<dbReference type="PANTHER" id="PTHR16199">
    <property type="entry name" value="CONDENSIN-2 COMPLEX SUBUNIT G2"/>
    <property type="match status" value="1"/>
</dbReference>
<feature type="region of interest" description="Disordered" evidence="2">
    <location>
        <begin position="1"/>
        <end position="22"/>
    </location>
</feature>
<feature type="compositionally biased region" description="Basic residues" evidence="2">
    <location>
        <begin position="841"/>
        <end position="853"/>
    </location>
</feature>
<feature type="region of interest" description="Disordered" evidence="2">
    <location>
        <begin position="838"/>
        <end position="858"/>
    </location>
</feature>
<feature type="compositionally biased region" description="Polar residues" evidence="2">
    <location>
        <begin position="1024"/>
        <end position="1038"/>
    </location>
</feature>
<organism evidence="3 4">
    <name type="scientific">Skeletonema marinoi</name>
    <dbReference type="NCBI Taxonomy" id="267567"/>
    <lineage>
        <taxon>Eukaryota</taxon>
        <taxon>Sar</taxon>
        <taxon>Stramenopiles</taxon>
        <taxon>Ochrophyta</taxon>
        <taxon>Bacillariophyta</taxon>
        <taxon>Coscinodiscophyceae</taxon>
        <taxon>Thalassiosirophycidae</taxon>
        <taxon>Thalassiosirales</taxon>
        <taxon>Skeletonemataceae</taxon>
        <taxon>Skeletonema</taxon>
        <taxon>Skeletonema marinoi-dohrnii complex</taxon>
    </lineage>
</organism>
<sequence>MAAEADDTTIMEAPPPADGDADISFAEREEDDDTLDHSDLFAAVEESVISCRPLVNFFYHPTDNDDTTTKLTTRQRRDVICNIVKSPKFNKTRARRLFSGLTPLLRKVVDEESYCPDQDDNGEIIVDAHAASTLAVMYLRICAFLVDAYLDGLLKRQRKGANNNNKRVEVIDEVFEVAEMLHDLLFPLQNCGKEGMATQSAIFAMCENWWHGNFDEKELFVTQLIPLLLVKSLEDTAQKNDVKRLYSIRDAIDLLDFECESITTLKNHLLRTVANPLFLQSTEGKKFITHLFHVDASLVGELHKAIKVQLFEAKRSILNAYGEIYYNAWKQSADKKEDEDEEEGQGEIQASIEENALQDMMYYQIHAANPKIASSIRIVLDKFYVNKKSPDVESMLHRCYGPLLWRSLAATNARVRLQAAAVLTDTFPLRDPDAGQEWTEACVQKSVEALISLMSDEVAAVRVAGSNATAKILSQFWVAIPANDIRKLLNHIIAKHASDLTSSAVRATAIKTVTTLLEEDKTHAVLRSLLPSLGNLIHDKSEKVRLAVVEMLLFVKKLRGMKYYHIVDPQNLLGRLADEGRGRSNPTGPVAIGLSELLSNSFFPVGKNKTMSDIINRTLRLLTDNPDAAVTFYRNAGTQLGVNSISKLIAALMRCLCMLIVQDKKMNCEDISNLSIVMADDEIDSAKVPPNTALMATIAESISILWGSIEADLKHEQNESAADILMEVFSGNVLTEVYSHFESKTVDGLEDAKMAECSRACVAILNCAGKMKETEIEGLRAHVIGELAKATDMPPEKRTRVNFSPNMALLCEWGMTEDVAQCLSNSVLNYFSPDNLDGKPKTSKKRKQRGKKTAAKDELPQLDIETSLGILGNILKGSYPASLSARDSIIKSEAAFTAISTALQSARTAAETIIKSQLADESEVSIAKIRHIGNAIECYGRLLVHREAMRGEVPMRLSQEAKELLSWVTDNIIPSMMKSVEAEEENSLSKLDISAISGIGSPMACDDPPRRKSNRRSARESDVSFLSSDQPTLNTLQEPSKHISSISAVSIASASSVLSTFAEWLSICGAESFLLIHISKWCEVLGATDNTKTRESLLGSLFHVALRSLKDDRDVTVFKELLLHLKDVDPSTKEKEIIIESLSIITSLRDEQIATQALATIIYVTRSIIVQAVDNDNATFLDMVGPGMKEVLLGILNNKRSSLLLAKCLLNEPKVSSIRESLVKEIRANSPMSDALEAIVRELSGENIVTDGETEEEIGAEEEPSIILEQAEAAETSELHSQPKAVALES</sequence>
<evidence type="ECO:0000256" key="2">
    <source>
        <dbReference type="SAM" id="MobiDB-lite"/>
    </source>
</evidence>
<dbReference type="InterPro" id="IPR024741">
    <property type="entry name" value="Condensin2_G2"/>
</dbReference>
<dbReference type="GO" id="GO:0000070">
    <property type="term" value="P:mitotic sister chromatid segregation"/>
    <property type="evidence" value="ECO:0007669"/>
    <property type="project" value="TreeGrafter"/>
</dbReference>
<dbReference type="PROSITE" id="PS50077">
    <property type="entry name" value="HEAT_REPEAT"/>
    <property type="match status" value="1"/>
</dbReference>
<dbReference type="Proteomes" id="UP001224775">
    <property type="component" value="Unassembled WGS sequence"/>
</dbReference>
<dbReference type="PANTHER" id="PTHR16199:SF4">
    <property type="entry name" value="CONDENSIN-2 COMPLEX SUBUNIT G2"/>
    <property type="match status" value="1"/>
</dbReference>
<accession>A0AAD8YIW4</accession>
<dbReference type="InterPro" id="IPR016024">
    <property type="entry name" value="ARM-type_fold"/>
</dbReference>
<evidence type="ECO:0000256" key="1">
    <source>
        <dbReference type="PROSITE-ProRule" id="PRU00103"/>
    </source>
</evidence>
<keyword evidence="4" id="KW-1185">Reference proteome</keyword>
<comment type="caution">
    <text evidence="3">The sequence shown here is derived from an EMBL/GenBank/DDBJ whole genome shotgun (WGS) entry which is preliminary data.</text>
</comment>
<dbReference type="SUPFAM" id="SSF48371">
    <property type="entry name" value="ARM repeat"/>
    <property type="match status" value="1"/>
</dbReference>
<gene>
    <name evidence="3" type="ORF">QTG54_001377</name>
</gene>
<evidence type="ECO:0000313" key="3">
    <source>
        <dbReference type="EMBL" id="KAK1747414.1"/>
    </source>
</evidence>
<dbReference type="Pfam" id="PF12422">
    <property type="entry name" value="Condensin2nSMC"/>
    <property type="match status" value="1"/>
</dbReference>
<reference evidence="3" key="1">
    <citation type="submission" date="2023-06" db="EMBL/GenBank/DDBJ databases">
        <title>Survivors Of The Sea: Transcriptome response of Skeletonema marinoi to long-term dormancy.</title>
        <authorList>
            <person name="Pinder M.I.M."/>
            <person name="Kourtchenko O."/>
            <person name="Robertson E.K."/>
            <person name="Larsson T."/>
            <person name="Maumus F."/>
            <person name="Osuna-Cruz C.M."/>
            <person name="Vancaester E."/>
            <person name="Stenow R."/>
            <person name="Vandepoele K."/>
            <person name="Ploug H."/>
            <person name="Bruchert V."/>
            <person name="Godhe A."/>
            <person name="Topel M."/>
        </authorList>
    </citation>
    <scope>NUCLEOTIDE SEQUENCE</scope>
    <source>
        <strain evidence="3">R05AC</strain>
    </source>
</reference>
<evidence type="ECO:0000313" key="4">
    <source>
        <dbReference type="Proteomes" id="UP001224775"/>
    </source>
</evidence>
<feature type="repeat" description="HEAT" evidence="1">
    <location>
        <begin position="529"/>
        <end position="565"/>
    </location>
</feature>
<dbReference type="InterPro" id="IPR021133">
    <property type="entry name" value="HEAT_type_2"/>
</dbReference>